<dbReference type="GO" id="GO:0005576">
    <property type="term" value="C:extracellular region"/>
    <property type="evidence" value="ECO:0007669"/>
    <property type="project" value="UniProtKB-SubCell"/>
</dbReference>
<feature type="signal peptide" evidence="16">
    <location>
        <begin position="1"/>
        <end position="21"/>
    </location>
</feature>
<evidence type="ECO:0000256" key="11">
    <source>
        <dbReference type="ARBA" id="ARBA00023157"/>
    </source>
</evidence>
<organism evidence="19 20">
    <name type="scientific">Ustilaginoidea virens</name>
    <name type="common">Rice false smut fungus</name>
    <name type="synonym">Villosiclava virens</name>
    <dbReference type="NCBI Taxonomy" id="1159556"/>
    <lineage>
        <taxon>Eukaryota</taxon>
        <taxon>Fungi</taxon>
        <taxon>Dikarya</taxon>
        <taxon>Ascomycota</taxon>
        <taxon>Pezizomycotina</taxon>
        <taxon>Sordariomycetes</taxon>
        <taxon>Hypocreomycetidae</taxon>
        <taxon>Hypocreales</taxon>
        <taxon>Clavicipitaceae</taxon>
        <taxon>Ustilaginoidea</taxon>
    </lineage>
</organism>
<dbReference type="Proteomes" id="UP000027002">
    <property type="component" value="Chromosome 3"/>
</dbReference>
<keyword evidence="20" id="KW-1185">Reference proteome</keyword>
<dbReference type="Pfam" id="PF20684">
    <property type="entry name" value="Fung_rhodopsin"/>
    <property type="match status" value="1"/>
</dbReference>
<name>A0A8E5HQB5_USTVR</name>
<evidence type="ECO:0000259" key="17">
    <source>
        <dbReference type="Pfam" id="PF05730"/>
    </source>
</evidence>
<feature type="chain" id="PRO_5034936697" description="Extracellular membrane protein CFEM domain-containing protein" evidence="16">
    <location>
        <begin position="22"/>
        <end position="450"/>
    </location>
</feature>
<feature type="domain" description="Rhodopsin" evidence="18">
    <location>
        <begin position="132"/>
        <end position="370"/>
    </location>
</feature>
<dbReference type="AlphaFoldDB" id="A0A8E5HQB5"/>
<feature type="transmembrane region" description="Helical" evidence="15">
    <location>
        <begin position="308"/>
        <end position="327"/>
    </location>
</feature>
<evidence type="ECO:0000256" key="4">
    <source>
        <dbReference type="ARBA" id="ARBA00010031"/>
    </source>
</evidence>
<evidence type="ECO:0000256" key="9">
    <source>
        <dbReference type="ARBA" id="ARBA00022989"/>
    </source>
</evidence>
<keyword evidence="8 16" id="KW-0732">Signal</keyword>
<dbReference type="InterPro" id="IPR008427">
    <property type="entry name" value="Extracellular_membr_CFEM_dom"/>
</dbReference>
<evidence type="ECO:0000256" key="8">
    <source>
        <dbReference type="ARBA" id="ARBA00022729"/>
    </source>
</evidence>
<keyword evidence="11" id="KW-1015">Disulfide bond</keyword>
<evidence type="ECO:0000256" key="12">
    <source>
        <dbReference type="ARBA" id="ARBA00023288"/>
    </source>
</evidence>
<evidence type="ECO:0000256" key="7">
    <source>
        <dbReference type="ARBA" id="ARBA00022692"/>
    </source>
</evidence>
<dbReference type="GO" id="GO:0098552">
    <property type="term" value="C:side of membrane"/>
    <property type="evidence" value="ECO:0007669"/>
    <property type="project" value="UniProtKB-KW"/>
</dbReference>
<protein>
    <recommendedName>
        <fullName evidence="21">Extracellular membrane protein CFEM domain-containing protein</fullName>
    </recommendedName>
</protein>
<evidence type="ECO:0000256" key="5">
    <source>
        <dbReference type="ARBA" id="ARBA00022525"/>
    </source>
</evidence>
<accession>A0A8E5HQB5</accession>
<evidence type="ECO:0000256" key="6">
    <source>
        <dbReference type="ARBA" id="ARBA00022622"/>
    </source>
</evidence>
<dbReference type="Pfam" id="PF05730">
    <property type="entry name" value="CFEM"/>
    <property type="match status" value="1"/>
</dbReference>
<evidence type="ECO:0000256" key="3">
    <source>
        <dbReference type="ARBA" id="ARBA00004613"/>
    </source>
</evidence>
<dbReference type="InterPro" id="IPR049326">
    <property type="entry name" value="Rhodopsin_dom_fungi"/>
</dbReference>
<evidence type="ECO:0000313" key="19">
    <source>
        <dbReference type="EMBL" id="QUC19584.1"/>
    </source>
</evidence>
<keyword evidence="5" id="KW-0964">Secreted</keyword>
<dbReference type="InterPro" id="IPR052337">
    <property type="entry name" value="SAT4-like"/>
</dbReference>
<evidence type="ECO:0000256" key="2">
    <source>
        <dbReference type="ARBA" id="ARBA00004589"/>
    </source>
</evidence>
<dbReference type="KEGG" id="uvi:66064603"/>
<keyword evidence="6" id="KW-0325">Glycoprotein</keyword>
<dbReference type="GeneID" id="66064603"/>
<dbReference type="OrthoDB" id="2496787at2759"/>
<dbReference type="EMBL" id="CP072755">
    <property type="protein sequence ID" value="QUC19584.1"/>
    <property type="molecule type" value="Genomic_DNA"/>
</dbReference>
<evidence type="ECO:0000256" key="1">
    <source>
        <dbReference type="ARBA" id="ARBA00004141"/>
    </source>
</evidence>
<feature type="transmembrane region" description="Helical" evidence="15">
    <location>
        <begin position="225"/>
        <end position="246"/>
    </location>
</feature>
<evidence type="ECO:0000256" key="14">
    <source>
        <dbReference type="SAM" id="MobiDB-lite"/>
    </source>
</evidence>
<gene>
    <name evidence="19" type="ORF">UV8b_03825</name>
</gene>
<feature type="domain" description="CFEM" evidence="17">
    <location>
        <begin position="33"/>
        <end position="95"/>
    </location>
</feature>
<evidence type="ECO:0000313" key="20">
    <source>
        <dbReference type="Proteomes" id="UP000027002"/>
    </source>
</evidence>
<reference evidence="19" key="1">
    <citation type="submission" date="2020-03" db="EMBL/GenBank/DDBJ databases">
        <title>A mixture of massive structural variations and highly conserved coding sequences in Ustilaginoidea virens genome.</title>
        <authorList>
            <person name="Zhang K."/>
            <person name="Zhao Z."/>
            <person name="Zhang Z."/>
            <person name="Li Y."/>
            <person name="Hsiang T."/>
            <person name="Sun W."/>
        </authorList>
    </citation>
    <scope>NUCLEOTIDE SEQUENCE</scope>
    <source>
        <strain evidence="19">UV-8b</strain>
    </source>
</reference>
<proteinExistence type="inferred from homology"/>
<feature type="region of interest" description="Disordered" evidence="14">
    <location>
        <begin position="377"/>
        <end position="414"/>
    </location>
</feature>
<dbReference type="PANTHER" id="PTHR33048:SF143">
    <property type="entry name" value="EXTRACELLULAR MEMBRANE PROTEIN CFEM DOMAIN-CONTAINING PROTEIN-RELATED"/>
    <property type="match status" value="1"/>
</dbReference>
<keyword evidence="10 15" id="KW-0472">Membrane</keyword>
<feature type="transmembrane region" description="Helical" evidence="15">
    <location>
        <begin position="183"/>
        <end position="213"/>
    </location>
</feature>
<evidence type="ECO:0000256" key="10">
    <source>
        <dbReference type="ARBA" id="ARBA00023136"/>
    </source>
</evidence>
<comment type="similarity">
    <text evidence="4">Belongs to the RBT5 family.</text>
</comment>
<sequence>MQLPRTATWLAVALSVGRVGAQTTKSDIIAIAASDFPHCTLDCIRPSNLLDSNCTNSICACRLDDALDDARSCLRRSCGYPDILAAKHITSSACNGRDYRRDSAGAYKVMNMALSILTGVVCISRFVFKRKFSAARRYTPDDWILMSAFAVGLPCALVNRHGLVHSGLGRDAWTLTTDDIYHFAIYFYILEILYTICMALIKLTLLAFYLTLFLAASTSVWTRRLLWGSITFQVVLATVTIMLAVFQCSPVSYYWKQLVASDASASCIASTPIVWTNASLNVALDIWIVLIPLREVRNLRMPLRKKLGVIFMFLMGTFVTVVSILRLSSIYLTSASINITWDYLPLALWSTVEINVGIICTCLPTLRLIFMSISPKVCGSQEPRSKTVSKSTEAQLGAAASRRQRRLSSLETNVGTEEGELGAYAGPKFNVVVTDQELGIPFSEGRGHQE</sequence>
<feature type="transmembrane region" description="Helical" evidence="15">
    <location>
        <begin position="347"/>
        <end position="366"/>
    </location>
</feature>
<evidence type="ECO:0000256" key="13">
    <source>
        <dbReference type="ARBA" id="ARBA00038359"/>
    </source>
</evidence>
<keyword evidence="7 15" id="KW-0812">Transmembrane</keyword>
<evidence type="ECO:0000256" key="15">
    <source>
        <dbReference type="SAM" id="Phobius"/>
    </source>
</evidence>
<comment type="similarity">
    <text evidence="13">Belongs to the SAT4 family.</text>
</comment>
<evidence type="ECO:0008006" key="21">
    <source>
        <dbReference type="Google" id="ProtNLM"/>
    </source>
</evidence>
<dbReference type="PANTHER" id="PTHR33048">
    <property type="entry name" value="PTH11-LIKE INTEGRAL MEMBRANE PROTEIN (AFU_ORTHOLOGUE AFUA_5G11245)"/>
    <property type="match status" value="1"/>
</dbReference>
<keyword evidence="6" id="KW-0336">GPI-anchor</keyword>
<keyword evidence="12" id="KW-0449">Lipoprotein</keyword>
<keyword evidence="9 15" id="KW-1133">Transmembrane helix</keyword>
<evidence type="ECO:0000259" key="18">
    <source>
        <dbReference type="Pfam" id="PF20684"/>
    </source>
</evidence>
<evidence type="ECO:0000256" key="16">
    <source>
        <dbReference type="SAM" id="SignalP"/>
    </source>
</evidence>
<dbReference type="RefSeq" id="XP_042997257.1">
    <property type="nucleotide sequence ID" value="XM_043141323.1"/>
</dbReference>
<comment type="subcellular location">
    <subcellularLocation>
        <location evidence="2">Membrane</location>
        <topology evidence="2">Lipid-anchor</topology>
        <topology evidence="2">GPI-anchor</topology>
    </subcellularLocation>
    <subcellularLocation>
        <location evidence="1">Membrane</location>
        <topology evidence="1">Multi-pass membrane protein</topology>
    </subcellularLocation>
    <subcellularLocation>
        <location evidence="3">Secreted</location>
    </subcellularLocation>
</comment>
<feature type="transmembrane region" description="Helical" evidence="15">
    <location>
        <begin position="109"/>
        <end position="128"/>
    </location>
</feature>